<proteinExistence type="predicted"/>
<sequence length="92" mass="10480">MAEKSYEQVLEQLIDEDNVNQPSHYQGTFGLEAIDVVRNFAGDLTGLQGFYWGNAIKYLLRFQGKNGIEDLKKARKNLEWLIEDLGDTGNEV</sequence>
<dbReference type="EMBL" id="AICP01000061">
    <property type="protein sequence ID" value="EID19833.1"/>
    <property type="molecule type" value="Genomic_DNA"/>
</dbReference>
<dbReference type="RefSeq" id="WP_003038220.1">
    <property type="nucleotide sequence ID" value="NZ_AICP01000061.1"/>
</dbReference>
<dbReference type="AlphaFoldDB" id="I0S8Y0"/>
<dbReference type="PATRIC" id="fig|1095729.3.peg.1982"/>
<evidence type="ECO:0000313" key="1">
    <source>
        <dbReference type="EMBL" id="EID19833.1"/>
    </source>
</evidence>
<protein>
    <submittedName>
        <fullName evidence="1">PF11753 family protein</fullName>
    </submittedName>
</protein>
<accession>I0S8Y0</accession>
<dbReference type="InterPro" id="IPR021739">
    <property type="entry name" value="SaV-like"/>
</dbReference>
<name>I0S8Y0_STRAP</name>
<dbReference type="Pfam" id="PF11753">
    <property type="entry name" value="DUF3310"/>
    <property type="match status" value="1"/>
</dbReference>
<keyword evidence="2" id="KW-1185">Reference proteome</keyword>
<dbReference type="Proteomes" id="UP000003245">
    <property type="component" value="Unassembled WGS sequence"/>
</dbReference>
<reference evidence="1 2" key="1">
    <citation type="submission" date="2012-01" db="EMBL/GenBank/DDBJ databases">
        <authorList>
            <person name="Harkins D.M."/>
            <person name="Madupu R."/>
            <person name="Durkin A.S."/>
            <person name="Torralba M."/>
            <person name="Methe B."/>
            <person name="Sutton G.G."/>
            <person name="Nelson K.E."/>
        </authorList>
    </citation>
    <scope>NUCLEOTIDE SEQUENCE [LARGE SCALE GENOMIC DNA]</scope>
    <source>
        <strain evidence="1 2">CCUG 39159</strain>
    </source>
</reference>
<gene>
    <name evidence="1" type="ORF">HMPREF1043_0888</name>
</gene>
<evidence type="ECO:0000313" key="2">
    <source>
        <dbReference type="Proteomes" id="UP000003245"/>
    </source>
</evidence>
<comment type="caution">
    <text evidence="1">The sequence shown here is derived from an EMBL/GenBank/DDBJ whole genome shotgun (WGS) entry which is preliminary data.</text>
</comment>
<organism evidence="1 2">
    <name type="scientific">Streptococcus anginosus subsp. whileyi CCUG 39159</name>
    <dbReference type="NCBI Taxonomy" id="1095729"/>
    <lineage>
        <taxon>Bacteria</taxon>
        <taxon>Bacillati</taxon>
        <taxon>Bacillota</taxon>
        <taxon>Bacilli</taxon>
        <taxon>Lactobacillales</taxon>
        <taxon>Streptococcaceae</taxon>
        <taxon>Streptococcus</taxon>
        <taxon>Streptococcus anginosus group</taxon>
    </lineage>
</organism>